<keyword evidence="2" id="KW-1185">Reference proteome</keyword>
<sequence length="380" mass="41480">MTLYLHIGVSKTGTSSIQEFLHINRAALPRHGFLVPATLVSRNHRNLAIYALDDDVIDNPKIAAQLTTPAAIAAFRMAFGDALIAESRTWPPGAHVVISAEQMTHLTRPTEFARLKGLLDELGHAVRIVVYVRRQDLHFTSAYSQGIKGGLDIDLIPPAADVAEDGPDHGRFHSRDYARFLAPWAATFGTPYVILRVFERGQMQGGDVITDFAQAIGLPMGGDLLRPQYQNLSLDLRTIAYLRGMTAHFPRFIDGKRNKRRVRLIALLEQVSDGPPPRLEPEVARAFLAGFTEGNQTVAREFLGRADGRLFHDPVADSPGIAPGLDAEQAVQITLRLCGALPFAGRDHAATFRQALAACDDPADLSAILGVAARVLRPLL</sequence>
<name>A0A8X8KNS8_9RHOB</name>
<protein>
    <submittedName>
        <fullName evidence="1">Uncharacterized protein</fullName>
    </submittedName>
</protein>
<reference evidence="1" key="1">
    <citation type="submission" date="2020-05" db="EMBL/GenBank/DDBJ databases">
        <title>Fertoebacter nigrum gen. nov., sp. nov., a new member of the family Rhodobacteraceae.</title>
        <authorList>
            <person name="Szuroczki S."/>
            <person name="Abbaszade G."/>
            <person name="Buni D."/>
            <person name="Schumann P."/>
            <person name="Toth E."/>
        </authorList>
    </citation>
    <scope>NUCLEOTIDE SEQUENCE</scope>
    <source>
        <strain evidence="1">RG-N-1a</strain>
    </source>
</reference>
<dbReference type="Proteomes" id="UP000484076">
    <property type="component" value="Unassembled WGS sequence"/>
</dbReference>
<dbReference type="InterPro" id="IPR027417">
    <property type="entry name" value="P-loop_NTPase"/>
</dbReference>
<organism evidence="1 2">
    <name type="scientific">Fertoeibacter niger</name>
    <dbReference type="NCBI Taxonomy" id="2656921"/>
    <lineage>
        <taxon>Bacteria</taxon>
        <taxon>Pseudomonadati</taxon>
        <taxon>Pseudomonadota</taxon>
        <taxon>Alphaproteobacteria</taxon>
        <taxon>Rhodobacterales</taxon>
        <taxon>Paracoccaceae</taxon>
        <taxon>Fertoeibacter</taxon>
    </lineage>
</organism>
<dbReference type="AlphaFoldDB" id="A0A8X8KNS8"/>
<evidence type="ECO:0000313" key="2">
    <source>
        <dbReference type="Proteomes" id="UP000484076"/>
    </source>
</evidence>
<evidence type="ECO:0000313" key="1">
    <source>
        <dbReference type="EMBL" id="NUB44370.1"/>
    </source>
</evidence>
<dbReference type="RefSeq" id="WP_174539493.1">
    <property type="nucleotide sequence ID" value="NZ_WHUT02000004.1"/>
</dbReference>
<dbReference type="SUPFAM" id="SSF52540">
    <property type="entry name" value="P-loop containing nucleoside triphosphate hydrolases"/>
    <property type="match status" value="1"/>
</dbReference>
<accession>A0A8X8KNS8</accession>
<dbReference type="EMBL" id="WHUT02000004">
    <property type="protein sequence ID" value="NUB44370.1"/>
    <property type="molecule type" value="Genomic_DNA"/>
</dbReference>
<comment type="caution">
    <text evidence="1">The sequence shown here is derived from an EMBL/GenBank/DDBJ whole genome shotgun (WGS) entry which is preliminary data.</text>
</comment>
<gene>
    <name evidence="1" type="ORF">GEU84_008245</name>
</gene>
<proteinExistence type="predicted"/>